<protein>
    <recommendedName>
        <fullName evidence="1">Glycosyltransferase 2-like domain-containing protein</fullName>
    </recommendedName>
</protein>
<dbReference type="PANTHER" id="PTHR22916">
    <property type="entry name" value="GLYCOSYLTRANSFERASE"/>
    <property type="match status" value="1"/>
</dbReference>
<dbReference type="OrthoDB" id="9802649at2"/>
<dbReference type="SUPFAM" id="SSF53448">
    <property type="entry name" value="Nucleotide-diphospho-sugar transferases"/>
    <property type="match status" value="1"/>
</dbReference>
<evidence type="ECO:0000259" key="1">
    <source>
        <dbReference type="Pfam" id="PF00535"/>
    </source>
</evidence>
<proteinExistence type="predicted"/>
<sequence>MFKLTESQIMSGWPIEEPVAVSICCITYKQGQYIKQALDSFLMQKTTFPFEIIIGEDNGGDDTLNILNEYRNKYPKLIKVITSAYNVGANANLLRVFDAAKGKYIAVCEGDDYWCNENKIQTQFDILEANPFISFCVHSAKLLKDNVFFSGFEILSKEKFFDINDVISCNKQYSPTASYFFKKSNIGVLPDWFSEAPIGDFFIEVYMLSQGKGCFLSEEMAVYRVGADNSWSSNINKNIHKYLQTQEKIISYTNKMLIDFPGQEKVINERVMNIYLSVMKRCILCGVDDVVENYRGKYTSLNRSLTIKNKTLLFLFNFPRVLRFLHKFRKPFIKNFW</sequence>
<dbReference type="GO" id="GO:0016758">
    <property type="term" value="F:hexosyltransferase activity"/>
    <property type="evidence" value="ECO:0007669"/>
    <property type="project" value="UniProtKB-ARBA"/>
</dbReference>
<dbReference type="AlphaFoldDB" id="A0A1S8CKG5"/>
<dbReference type="RefSeq" id="WP_076942352.1">
    <property type="nucleotide sequence ID" value="NZ_MOXD01000005.1"/>
</dbReference>
<gene>
    <name evidence="2" type="ORF">BMI79_11575</name>
</gene>
<keyword evidence="3" id="KW-1185">Reference proteome</keyword>
<dbReference type="PANTHER" id="PTHR22916:SF3">
    <property type="entry name" value="UDP-GLCNAC:BETAGAL BETA-1,3-N-ACETYLGLUCOSAMINYLTRANSFERASE-LIKE PROTEIN 1"/>
    <property type="match status" value="1"/>
</dbReference>
<name>A0A1S8CKG5_9GAMM</name>
<feature type="domain" description="Glycosyltransferase 2-like" evidence="1">
    <location>
        <begin position="22"/>
        <end position="139"/>
    </location>
</feature>
<dbReference type="InterPro" id="IPR029044">
    <property type="entry name" value="Nucleotide-diphossugar_trans"/>
</dbReference>
<evidence type="ECO:0000313" key="3">
    <source>
        <dbReference type="Proteomes" id="UP000216021"/>
    </source>
</evidence>
<organism evidence="2 3">
    <name type="scientific">Serratia oryzae</name>
    <dbReference type="NCBI Taxonomy" id="2034155"/>
    <lineage>
        <taxon>Bacteria</taxon>
        <taxon>Pseudomonadati</taxon>
        <taxon>Pseudomonadota</taxon>
        <taxon>Gammaproteobacteria</taxon>
        <taxon>Enterobacterales</taxon>
        <taxon>Yersiniaceae</taxon>
        <taxon>Serratia</taxon>
    </lineage>
</organism>
<dbReference type="Pfam" id="PF00535">
    <property type="entry name" value="Glycos_transf_2"/>
    <property type="match status" value="1"/>
</dbReference>
<evidence type="ECO:0000313" key="2">
    <source>
        <dbReference type="EMBL" id="OMQ23063.1"/>
    </source>
</evidence>
<dbReference type="InterPro" id="IPR001173">
    <property type="entry name" value="Glyco_trans_2-like"/>
</dbReference>
<dbReference type="EMBL" id="MOXD01000005">
    <property type="protein sequence ID" value="OMQ23063.1"/>
    <property type="molecule type" value="Genomic_DNA"/>
</dbReference>
<dbReference type="Gene3D" id="3.90.550.10">
    <property type="entry name" value="Spore Coat Polysaccharide Biosynthesis Protein SpsA, Chain A"/>
    <property type="match status" value="1"/>
</dbReference>
<reference evidence="2 3" key="1">
    <citation type="submission" date="2016-11" db="EMBL/GenBank/DDBJ databases">
        <title>Rahnella oryzae sp. nov., isolated from rice root.</title>
        <authorList>
            <person name="Zhang X.-X."/>
            <person name="Zhang J."/>
        </authorList>
    </citation>
    <scope>NUCLEOTIDE SEQUENCE [LARGE SCALE GENOMIC DNA]</scope>
    <source>
        <strain evidence="2 3">J11-6</strain>
    </source>
</reference>
<dbReference type="STRING" id="2034155.BMI79_11575"/>
<dbReference type="Proteomes" id="UP000216021">
    <property type="component" value="Unassembled WGS sequence"/>
</dbReference>
<comment type="caution">
    <text evidence="2">The sequence shown here is derived from an EMBL/GenBank/DDBJ whole genome shotgun (WGS) entry which is preliminary data.</text>
</comment>
<accession>A0A1S8CKG5</accession>